<evidence type="ECO:0000256" key="7">
    <source>
        <dbReference type="ARBA" id="ARBA00023163"/>
    </source>
</evidence>
<feature type="compositionally biased region" description="Polar residues" evidence="10">
    <location>
        <begin position="117"/>
        <end position="126"/>
    </location>
</feature>
<accession>A0A445L8S0</accession>
<dbReference type="GO" id="GO:0005634">
    <property type="term" value="C:nucleus"/>
    <property type="evidence" value="ECO:0007669"/>
    <property type="project" value="UniProtKB-SubCell"/>
</dbReference>
<dbReference type="EMBL" id="QZWG01000003">
    <property type="protein sequence ID" value="RZC19488.1"/>
    <property type="molecule type" value="Genomic_DNA"/>
</dbReference>
<dbReference type="InterPro" id="IPR008906">
    <property type="entry name" value="HATC_C_dom"/>
</dbReference>
<organism evidence="12 13">
    <name type="scientific">Glycine soja</name>
    <name type="common">Wild soybean</name>
    <dbReference type="NCBI Taxonomy" id="3848"/>
    <lineage>
        <taxon>Eukaryota</taxon>
        <taxon>Viridiplantae</taxon>
        <taxon>Streptophyta</taxon>
        <taxon>Embryophyta</taxon>
        <taxon>Tracheophyta</taxon>
        <taxon>Spermatophyta</taxon>
        <taxon>Magnoliopsida</taxon>
        <taxon>eudicotyledons</taxon>
        <taxon>Gunneridae</taxon>
        <taxon>Pentapetalae</taxon>
        <taxon>rosids</taxon>
        <taxon>fabids</taxon>
        <taxon>Fabales</taxon>
        <taxon>Fabaceae</taxon>
        <taxon>Papilionoideae</taxon>
        <taxon>50 kb inversion clade</taxon>
        <taxon>NPAAA clade</taxon>
        <taxon>indigoferoid/millettioid clade</taxon>
        <taxon>Phaseoleae</taxon>
        <taxon>Glycine</taxon>
        <taxon>Glycine subgen. Soja</taxon>
    </lineage>
</organism>
<comment type="subcellular location">
    <subcellularLocation>
        <location evidence="1">Nucleus</location>
    </subcellularLocation>
</comment>
<evidence type="ECO:0000256" key="8">
    <source>
        <dbReference type="ARBA" id="ARBA00023242"/>
    </source>
</evidence>
<evidence type="ECO:0000256" key="1">
    <source>
        <dbReference type="ARBA" id="ARBA00004123"/>
    </source>
</evidence>
<keyword evidence="8" id="KW-0539">Nucleus</keyword>
<keyword evidence="7" id="KW-0804">Transcription</keyword>
<keyword evidence="5" id="KW-0805">Transcription regulation</keyword>
<dbReference type="InterPro" id="IPR003656">
    <property type="entry name" value="Znf_BED"/>
</dbReference>
<keyword evidence="4" id="KW-0862">Zinc</keyword>
<feature type="compositionally biased region" description="Polar residues" evidence="10">
    <location>
        <begin position="139"/>
        <end position="149"/>
    </location>
</feature>
<feature type="domain" description="BED-type" evidence="11">
    <location>
        <begin position="154"/>
        <end position="212"/>
    </location>
</feature>
<evidence type="ECO:0000256" key="2">
    <source>
        <dbReference type="ARBA" id="ARBA00022723"/>
    </source>
</evidence>
<evidence type="ECO:0000313" key="12">
    <source>
        <dbReference type="EMBL" id="RZC19488.1"/>
    </source>
</evidence>
<dbReference type="InterPro" id="IPR036236">
    <property type="entry name" value="Znf_C2H2_sf"/>
</dbReference>
<dbReference type="GO" id="GO:0008270">
    <property type="term" value="F:zinc ion binding"/>
    <property type="evidence" value="ECO:0007669"/>
    <property type="project" value="UniProtKB-KW"/>
</dbReference>
<sequence length="365" mass="41514">MSLLVGIRGDKPGQARQTLTLDLEPSPFSFDFEPYQPHVFDWTSRASPSVPHSLPPWRWLRVSLTLTASLPLKTLTIDLEPLRFPDYGDYGKLNPLLDLPCRFLTIDIETRKNSINKPVSSGSMSIDENEDKSSHEDMQSQFVEPSGSSKRPRSLRSKVWQFFTNIGVCDDGKTRATCNACGKKYVIGGKTHGTSQLKCHLKNCEKSKGPDIGQMMLDMQGKLKTRKIDEAVVRELIVDLMVKHDLPLRFVEFKELWDLIEYKEQVASDSGKSQLDTYLEEATLNLHFTAHMDVLDWWKTNSPRFRHLSIMACDLLSIPVTTVASESAFSIGSRILNKYRNRLSSDCVEAIICTRNWKHGFNEDK</sequence>
<dbReference type="GO" id="GO:0046983">
    <property type="term" value="F:protein dimerization activity"/>
    <property type="evidence" value="ECO:0007669"/>
    <property type="project" value="InterPro"/>
</dbReference>
<protein>
    <submittedName>
        <fullName evidence="12">Putative AC transposase</fullName>
    </submittedName>
</protein>
<keyword evidence="13" id="KW-1185">Reference proteome</keyword>
<dbReference type="AlphaFoldDB" id="A0A445L8S0"/>
<evidence type="ECO:0000313" key="13">
    <source>
        <dbReference type="Proteomes" id="UP000289340"/>
    </source>
</evidence>
<dbReference type="SMART" id="SM00614">
    <property type="entry name" value="ZnF_BED"/>
    <property type="match status" value="1"/>
</dbReference>
<dbReference type="Proteomes" id="UP000289340">
    <property type="component" value="Chromosome 3"/>
</dbReference>
<evidence type="ECO:0000256" key="4">
    <source>
        <dbReference type="ARBA" id="ARBA00022833"/>
    </source>
</evidence>
<keyword evidence="2" id="KW-0479">Metal-binding</keyword>
<dbReference type="PROSITE" id="PS50808">
    <property type="entry name" value="ZF_BED"/>
    <property type="match status" value="1"/>
</dbReference>
<name>A0A445L8S0_GLYSO</name>
<dbReference type="SUPFAM" id="SSF57667">
    <property type="entry name" value="beta-beta-alpha zinc fingers"/>
    <property type="match status" value="1"/>
</dbReference>
<evidence type="ECO:0000256" key="6">
    <source>
        <dbReference type="ARBA" id="ARBA00023125"/>
    </source>
</evidence>
<evidence type="ECO:0000256" key="10">
    <source>
        <dbReference type="SAM" id="MobiDB-lite"/>
    </source>
</evidence>
<evidence type="ECO:0000256" key="3">
    <source>
        <dbReference type="ARBA" id="ARBA00022771"/>
    </source>
</evidence>
<dbReference type="Pfam" id="PF02892">
    <property type="entry name" value="zf-BED"/>
    <property type="match status" value="1"/>
</dbReference>
<gene>
    <name evidence="12" type="ORF">D0Y65_006348</name>
</gene>
<dbReference type="GO" id="GO:0003677">
    <property type="term" value="F:DNA binding"/>
    <property type="evidence" value="ECO:0007669"/>
    <property type="project" value="UniProtKB-KW"/>
</dbReference>
<comment type="caution">
    <text evidence="12">The sequence shown here is derived from an EMBL/GenBank/DDBJ whole genome shotgun (WGS) entry which is preliminary data.</text>
</comment>
<keyword evidence="3 9" id="KW-0863">Zinc-finger</keyword>
<reference evidence="12 13" key="1">
    <citation type="submission" date="2018-09" db="EMBL/GenBank/DDBJ databases">
        <title>A high-quality reference genome of wild soybean provides a powerful tool to mine soybean genomes.</title>
        <authorList>
            <person name="Xie M."/>
            <person name="Chung C.Y.L."/>
            <person name="Li M.-W."/>
            <person name="Wong F.-L."/>
            <person name="Chan T.-F."/>
            <person name="Lam H.-M."/>
        </authorList>
    </citation>
    <scope>NUCLEOTIDE SEQUENCE [LARGE SCALE GENOMIC DNA]</scope>
    <source>
        <strain evidence="13">cv. W05</strain>
        <tissue evidence="12">Hypocotyl of etiolated seedlings</tissue>
    </source>
</reference>
<proteinExistence type="predicted"/>
<dbReference type="Pfam" id="PF05699">
    <property type="entry name" value="Dimer_Tnp_hAT"/>
    <property type="match status" value="1"/>
</dbReference>
<evidence type="ECO:0000259" key="11">
    <source>
        <dbReference type="PROSITE" id="PS50808"/>
    </source>
</evidence>
<evidence type="ECO:0000256" key="9">
    <source>
        <dbReference type="PROSITE-ProRule" id="PRU00027"/>
    </source>
</evidence>
<dbReference type="SUPFAM" id="SSF53098">
    <property type="entry name" value="Ribonuclease H-like"/>
    <property type="match status" value="1"/>
</dbReference>
<dbReference type="InterPro" id="IPR052035">
    <property type="entry name" value="ZnF_BED_domain_contain"/>
</dbReference>
<dbReference type="PANTHER" id="PTHR46481">
    <property type="entry name" value="ZINC FINGER BED DOMAIN-CONTAINING PROTEIN 4"/>
    <property type="match status" value="1"/>
</dbReference>
<dbReference type="PANTHER" id="PTHR46481:SF10">
    <property type="entry name" value="ZINC FINGER BED DOMAIN-CONTAINING PROTEIN 39"/>
    <property type="match status" value="1"/>
</dbReference>
<dbReference type="InterPro" id="IPR012337">
    <property type="entry name" value="RNaseH-like_sf"/>
</dbReference>
<evidence type="ECO:0000256" key="5">
    <source>
        <dbReference type="ARBA" id="ARBA00023015"/>
    </source>
</evidence>
<keyword evidence="6" id="KW-0238">DNA-binding</keyword>
<feature type="region of interest" description="Disordered" evidence="10">
    <location>
        <begin position="117"/>
        <end position="152"/>
    </location>
</feature>